<dbReference type="InterPro" id="IPR056884">
    <property type="entry name" value="NPHP3-like_N"/>
</dbReference>
<name>A0AAD7J0C7_9AGAR</name>
<evidence type="ECO:0000256" key="1">
    <source>
        <dbReference type="ARBA" id="ARBA00022737"/>
    </source>
</evidence>
<feature type="non-terminal residue" evidence="3">
    <location>
        <position position="1"/>
    </location>
</feature>
<accession>A0AAD7J0C7</accession>
<dbReference type="EMBL" id="JARJLG010000067">
    <property type="protein sequence ID" value="KAJ7754385.1"/>
    <property type="molecule type" value="Genomic_DNA"/>
</dbReference>
<sequence>CMPGTRVQILEDLVARASSNEETHKVYWMVGMAGTGKSTIAQTFCEILDEKNMLGASFFCSRASENANDARHIIPTIAYSLSIASPTIKAQVIKVIEDDPALAEPTYIKMDVQFHKLIVQPTR</sequence>
<gene>
    <name evidence="3" type="ORF">DFH07DRAFT_688358</name>
</gene>
<proteinExistence type="predicted"/>
<protein>
    <recommendedName>
        <fullName evidence="2">Nephrocystin 3-like N-terminal domain-containing protein</fullName>
    </recommendedName>
</protein>
<keyword evidence="1" id="KW-0677">Repeat</keyword>
<dbReference type="Proteomes" id="UP001215280">
    <property type="component" value="Unassembled WGS sequence"/>
</dbReference>
<dbReference type="Gene3D" id="3.40.50.300">
    <property type="entry name" value="P-loop containing nucleotide triphosphate hydrolases"/>
    <property type="match status" value="1"/>
</dbReference>
<feature type="domain" description="Nephrocystin 3-like N-terminal" evidence="2">
    <location>
        <begin position="5"/>
        <end position="107"/>
    </location>
</feature>
<evidence type="ECO:0000313" key="3">
    <source>
        <dbReference type="EMBL" id="KAJ7754385.1"/>
    </source>
</evidence>
<comment type="caution">
    <text evidence="3">The sequence shown here is derived from an EMBL/GenBank/DDBJ whole genome shotgun (WGS) entry which is preliminary data.</text>
</comment>
<evidence type="ECO:0000313" key="4">
    <source>
        <dbReference type="Proteomes" id="UP001215280"/>
    </source>
</evidence>
<reference evidence="3" key="1">
    <citation type="submission" date="2023-03" db="EMBL/GenBank/DDBJ databases">
        <title>Massive genome expansion in bonnet fungi (Mycena s.s.) driven by repeated elements and novel gene families across ecological guilds.</title>
        <authorList>
            <consortium name="Lawrence Berkeley National Laboratory"/>
            <person name="Harder C.B."/>
            <person name="Miyauchi S."/>
            <person name="Viragh M."/>
            <person name="Kuo A."/>
            <person name="Thoen E."/>
            <person name="Andreopoulos B."/>
            <person name="Lu D."/>
            <person name="Skrede I."/>
            <person name="Drula E."/>
            <person name="Henrissat B."/>
            <person name="Morin E."/>
            <person name="Kohler A."/>
            <person name="Barry K."/>
            <person name="LaButti K."/>
            <person name="Morin E."/>
            <person name="Salamov A."/>
            <person name="Lipzen A."/>
            <person name="Mereny Z."/>
            <person name="Hegedus B."/>
            <person name="Baldrian P."/>
            <person name="Stursova M."/>
            <person name="Weitz H."/>
            <person name="Taylor A."/>
            <person name="Grigoriev I.V."/>
            <person name="Nagy L.G."/>
            <person name="Martin F."/>
            <person name="Kauserud H."/>
        </authorList>
    </citation>
    <scope>NUCLEOTIDE SEQUENCE</scope>
    <source>
        <strain evidence="3">CBHHK188m</strain>
    </source>
</reference>
<organism evidence="3 4">
    <name type="scientific">Mycena maculata</name>
    <dbReference type="NCBI Taxonomy" id="230809"/>
    <lineage>
        <taxon>Eukaryota</taxon>
        <taxon>Fungi</taxon>
        <taxon>Dikarya</taxon>
        <taxon>Basidiomycota</taxon>
        <taxon>Agaricomycotina</taxon>
        <taxon>Agaricomycetes</taxon>
        <taxon>Agaricomycetidae</taxon>
        <taxon>Agaricales</taxon>
        <taxon>Marasmiineae</taxon>
        <taxon>Mycenaceae</taxon>
        <taxon>Mycena</taxon>
    </lineage>
</organism>
<dbReference type="Pfam" id="PF24883">
    <property type="entry name" value="NPHP3_N"/>
    <property type="match status" value="1"/>
</dbReference>
<dbReference type="AlphaFoldDB" id="A0AAD7J0C7"/>
<dbReference type="InterPro" id="IPR027417">
    <property type="entry name" value="P-loop_NTPase"/>
</dbReference>
<keyword evidence="4" id="KW-1185">Reference proteome</keyword>
<feature type="non-terminal residue" evidence="3">
    <location>
        <position position="123"/>
    </location>
</feature>
<evidence type="ECO:0000259" key="2">
    <source>
        <dbReference type="Pfam" id="PF24883"/>
    </source>
</evidence>
<dbReference type="SUPFAM" id="SSF52540">
    <property type="entry name" value="P-loop containing nucleoside triphosphate hydrolases"/>
    <property type="match status" value="1"/>
</dbReference>